<reference evidence="1 2" key="1">
    <citation type="submission" date="2018-05" db="EMBL/GenBank/DDBJ databases">
        <title>Genomic Encyclopedia of Type Strains, Phase IV (KMG-IV): sequencing the most valuable type-strain genomes for metagenomic binning, comparative biology and taxonomic classification.</title>
        <authorList>
            <person name="Goeker M."/>
        </authorList>
    </citation>
    <scope>NUCLEOTIDE SEQUENCE [LARGE SCALE GENOMIC DNA]</scope>
    <source>
        <strain evidence="1 2">DSM 6462</strain>
    </source>
</reference>
<dbReference type="Proteomes" id="UP000248021">
    <property type="component" value="Unassembled WGS sequence"/>
</dbReference>
<organism evidence="1 2">
    <name type="scientific">Chelatococcus asaccharovorans</name>
    <dbReference type="NCBI Taxonomy" id="28210"/>
    <lineage>
        <taxon>Bacteria</taxon>
        <taxon>Pseudomonadati</taxon>
        <taxon>Pseudomonadota</taxon>
        <taxon>Alphaproteobacteria</taxon>
        <taxon>Hyphomicrobiales</taxon>
        <taxon>Chelatococcaceae</taxon>
        <taxon>Chelatococcus</taxon>
    </lineage>
</organism>
<proteinExistence type="predicted"/>
<gene>
    <name evidence="1" type="ORF">C7450_103147</name>
</gene>
<dbReference type="EMBL" id="QJJK01000003">
    <property type="protein sequence ID" value="PXW61630.1"/>
    <property type="molecule type" value="Genomic_DNA"/>
</dbReference>
<evidence type="ECO:0000313" key="1">
    <source>
        <dbReference type="EMBL" id="PXW61630.1"/>
    </source>
</evidence>
<name>A0A2V3UNC0_9HYPH</name>
<comment type="caution">
    <text evidence="1">The sequence shown here is derived from an EMBL/GenBank/DDBJ whole genome shotgun (WGS) entry which is preliminary data.</text>
</comment>
<dbReference type="AlphaFoldDB" id="A0A2V3UNC0"/>
<accession>A0A2V3UNC0</accession>
<protein>
    <submittedName>
        <fullName evidence="1">Uncharacterized protein</fullName>
    </submittedName>
</protein>
<keyword evidence="2" id="KW-1185">Reference proteome</keyword>
<sequence>MTLDIFEYWRGVPGEARVHPKDLEVLGRLVNATLADCPFDLGCLPLPWGGPLRTARVVLLFLNPGLSAQDHLDAGDLNAQFRYFQARSGYSPLLGPDEHRPAWEWWEERTRIFGEWRHLRDKIAYLNMCPYHSSQMTDYTYLAALPSSRACLGWAQDILFPQAERGERVVICLRSSRYWGLRSPQRYGLGLFAPAVQRRGAITHASAPGVDRNTIVAAVRAAIERPPFNGITD</sequence>
<evidence type="ECO:0000313" key="2">
    <source>
        <dbReference type="Proteomes" id="UP000248021"/>
    </source>
</evidence>